<sequence length="161" mass="17767">MSINKTLVMQILTVLSEQTPKRVSVERLGLCDQQTLAKHLMYMAHEDLIDNDADEVVGLDTSGEISHFESCGITSLGISYIGRDDGIHKELHAVNISLDVNELRQLLLDNVAANAEPDQKQKLTNAIASLSRETLVEVCKELIVKGLTAGTVLTWLRNFIP</sequence>
<dbReference type="RefSeq" id="WP_120694435.1">
    <property type="nucleotide sequence ID" value="NZ_CP034662.1"/>
</dbReference>
<dbReference type="EMBL" id="CP034662">
    <property type="protein sequence ID" value="AZQ92403.1"/>
    <property type="molecule type" value="Genomic_DNA"/>
</dbReference>
<proteinExistence type="predicted"/>
<dbReference type="AlphaFoldDB" id="A0A3A9KLK7"/>
<reference evidence="1 2" key="1">
    <citation type="submission" date="2018-12" db="EMBL/GenBank/DDBJ databases">
        <title>Persistence of Moraxella catarrhalis in Chronic Obstructive Pulmonary Disease and Regulation of the Hag/MID Adhesin.</title>
        <authorList>
            <person name="Murphy T."/>
            <person name="Zhao X."/>
            <person name="Vyas G."/>
            <person name="Aluvathingal J."/>
            <person name="Nadendla S."/>
            <person name="Tallon L."/>
            <person name="Tettelin H."/>
        </authorList>
    </citation>
    <scope>NUCLEOTIDE SEQUENCE [LARGE SCALE GENOMIC DNA]</scope>
    <source>
        <strain evidence="1 2">46P58B1</strain>
    </source>
</reference>
<protein>
    <submittedName>
        <fullName evidence="1">Uncharacterized protein</fullName>
    </submittedName>
</protein>
<organism evidence="1 2">
    <name type="scientific">Moraxella catarrhalis</name>
    <name type="common">Branhamella catarrhalis</name>
    <dbReference type="NCBI Taxonomy" id="480"/>
    <lineage>
        <taxon>Bacteria</taxon>
        <taxon>Pseudomonadati</taxon>
        <taxon>Pseudomonadota</taxon>
        <taxon>Gammaproteobacteria</taxon>
        <taxon>Moraxellales</taxon>
        <taxon>Moraxellaceae</taxon>
        <taxon>Moraxella</taxon>
    </lineage>
</organism>
<evidence type="ECO:0000313" key="1">
    <source>
        <dbReference type="EMBL" id="AZQ92403.1"/>
    </source>
</evidence>
<dbReference type="Proteomes" id="UP000280228">
    <property type="component" value="Chromosome"/>
</dbReference>
<accession>A0A3A9KLK7</accession>
<evidence type="ECO:0000313" key="2">
    <source>
        <dbReference type="Proteomes" id="UP000280228"/>
    </source>
</evidence>
<gene>
    <name evidence="1" type="ORF">EJK53_1714</name>
</gene>
<name>A0A3A9KLK7_MORCA</name>